<keyword evidence="3" id="KW-0808">Transferase</keyword>
<dbReference type="InterPro" id="IPR055100">
    <property type="entry name" value="GNAT_LYC1-like"/>
</dbReference>
<dbReference type="PANTHER" id="PTHR34815:SF2">
    <property type="entry name" value="N-ACETYLTRANSFERASE DOMAIN-CONTAINING PROTEIN"/>
    <property type="match status" value="1"/>
</dbReference>
<organism evidence="3 4">
    <name type="scientific">Eutypa lata (strain UCR-EL1)</name>
    <name type="common">Grapevine dieback disease fungus</name>
    <name type="synonym">Eutypa armeniacae</name>
    <dbReference type="NCBI Taxonomy" id="1287681"/>
    <lineage>
        <taxon>Eukaryota</taxon>
        <taxon>Fungi</taxon>
        <taxon>Dikarya</taxon>
        <taxon>Ascomycota</taxon>
        <taxon>Pezizomycotina</taxon>
        <taxon>Sordariomycetes</taxon>
        <taxon>Xylariomycetidae</taxon>
        <taxon>Xylariales</taxon>
        <taxon>Diatrypaceae</taxon>
        <taxon>Eutypa</taxon>
    </lineage>
</organism>
<keyword evidence="4" id="KW-1185">Reference proteome</keyword>
<dbReference type="Gene3D" id="3.40.630.30">
    <property type="match status" value="1"/>
</dbReference>
<evidence type="ECO:0000256" key="1">
    <source>
        <dbReference type="SAM" id="MobiDB-lite"/>
    </source>
</evidence>
<dbReference type="OrthoDB" id="2020070at2759"/>
<protein>
    <submittedName>
        <fullName evidence="3">Putative lysine acetyltransferase protein</fullName>
    </submittedName>
</protein>
<dbReference type="GO" id="GO:0016740">
    <property type="term" value="F:transferase activity"/>
    <property type="evidence" value="ECO:0007669"/>
    <property type="project" value="UniProtKB-KW"/>
</dbReference>
<dbReference type="KEGG" id="ela:UCREL1_6557"/>
<evidence type="ECO:0000259" key="2">
    <source>
        <dbReference type="Pfam" id="PF22998"/>
    </source>
</evidence>
<dbReference type="eggNOG" id="ENOG502RZ3A">
    <property type="taxonomic scope" value="Eukaryota"/>
</dbReference>
<feature type="domain" description="LYC1 C-terminal" evidence="2">
    <location>
        <begin position="174"/>
        <end position="396"/>
    </location>
</feature>
<evidence type="ECO:0000313" key="4">
    <source>
        <dbReference type="Proteomes" id="UP000012174"/>
    </source>
</evidence>
<name>M7TI96_EUTLA</name>
<sequence length="396" mass="44867">MELSTQQDDLPSSNSPTLQLTHPTPDECIKIWTNSWTSWGDSLDLEKYLLESQFLTTIPLAEDGGMTIWILTDKHLPPGQRPILCSCESFTKRALTSDSDGNVEEAVIHGIASVFCQSGYRRRGYAARHMKELAKHLHGWQSHKGKIIGSVLYSDIGKEYYARLGWLPNPTNTHIEFPSSNVSRFSSARLLLENDLPELCKRDEGMVRAAMATPVLGTQKRLTILPDLEHMLWHIRKEDFATEHLFGRIPQAKGAIAGRPGSQVWAIWTHRYYDHPDAKPPDNVLYILRLVAERDDSANKCSSAEEPRMGGHLHDEQIGCLEAVLQAARTEAAEWQLGHVKLWEPSPWVRDAVTQLNLDHSIVERQDESIASGMWYDELGEGPLPTWINNEHYCWC</sequence>
<dbReference type="Pfam" id="PF22998">
    <property type="entry name" value="GNAT_LYC1-like"/>
    <property type="match status" value="1"/>
</dbReference>
<dbReference type="AlphaFoldDB" id="M7TI96"/>
<dbReference type="Proteomes" id="UP000012174">
    <property type="component" value="Unassembled WGS sequence"/>
</dbReference>
<gene>
    <name evidence="3" type="ORF">UCREL1_6557</name>
</gene>
<dbReference type="SUPFAM" id="SSF55729">
    <property type="entry name" value="Acyl-CoA N-acyltransferases (Nat)"/>
    <property type="match status" value="1"/>
</dbReference>
<proteinExistence type="predicted"/>
<feature type="region of interest" description="Disordered" evidence="1">
    <location>
        <begin position="1"/>
        <end position="21"/>
    </location>
</feature>
<dbReference type="STRING" id="1287681.M7TI96"/>
<accession>M7TI96</accession>
<evidence type="ECO:0000313" key="3">
    <source>
        <dbReference type="EMBL" id="EMR66470.1"/>
    </source>
</evidence>
<dbReference type="InterPro" id="IPR016181">
    <property type="entry name" value="Acyl_CoA_acyltransferase"/>
</dbReference>
<dbReference type="HOGENOM" id="CLU_038171_1_0_1"/>
<dbReference type="OMA" id="ASVYCEP"/>
<dbReference type="EMBL" id="KB706647">
    <property type="protein sequence ID" value="EMR66470.1"/>
    <property type="molecule type" value="Genomic_DNA"/>
</dbReference>
<reference evidence="4" key="1">
    <citation type="journal article" date="2013" name="Genome Announc.">
        <title>Draft genome sequence of the grapevine dieback fungus Eutypa lata UCR-EL1.</title>
        <authorList>
            <person name="Blanco-Ulate B."/>
            <person name="Rolshausen P.E."/>
            <person name="Cantu D."/>
        </authorList>
    </citation>
    <scope>NUCLEOTIDE SEQUENCE [LARGE SCALE GENOMIC DNA]</scope>
    <source>
        <strain evidence="4">UCR-EL1</strain>
    </source>
</reference>
<dbReference type="InterPro" id="IPR053013">
    <property type="entry name" value="LAT"/>
</dbReference>
<dbReference type="PANTHER" id="PTHR34815">
    <property type="entry name" value="LYSINE ACETYLTRANSFERASE"/>
    <property type="match status" value="1"/>
</dbReference>